<accession>A0A6P5YPE5</accession>
<dbReference type="InterPro" id="IPR006047">
    <property type="entry name" value="GH13_cat_dom"/>
</dbReference>
<proteinExistence type="predicted"/>
<gene>
    <name evidence="3" type="primary">LOC111293527</name>
</gene>
<reference evidence="3" key="1">
    <citation type="submission" date="2025-08" db="UniProtKB">
        <authorList>
            <consortium name="RefSeq"/>
        </authorList>
    </citation>
    <scope>IDENTIFICATION</scope>
    <source>
        <tissue evidence="3">Fruit stalk</tissue>
    </source>
</reference>
<evidence type="ECO:0000313" key="3">
    <source>
        <dbReference type="RefSeq" id="XP_022741986.1"/>
    </source>
</evidence>
<sequence length="283" mass="32642">MEGEKQHTLVSGRSDGEKRVKGDLKFRVKVSDLSYYEVICEKQRLNLRQEGREESTAEILESTDAKWRSGRLPSPRSGLGESGRVCLFWRENVAFDTKNGKLRYAQYKRILEEINKYEGSLEAFSLGYEKLGSHIFWPNNVDDSPPIPHGSQVKYHVTNFFAPSSCFGMPDDLKSLIDGAHKLGLLVLMDIVHSHASNNMLDGLNMFDGTDAHYFHLGSRGHHGMWDSRLFNYGSWEVQRFLLSNARWWLEEYRFDGFKFDVLTSMMYTYHGLQVAFIGNYNE</sequence>
<protein>
    <submittedName>
        <fullName evidence="3">1,4-alpha-glucan-branching enzyme 1, chloroplastic/amyloplastic-like</fullName>
    </submittedName>
</protein>
<dbReference type="GO" id="GO:0005982">
    <property type="term" value="P:starch metabolic process"/>
    <property type="evidence" value="ECO:0007669"/>
    <property type="project" value="TreeGrafter"/>
</dbReference>
<feature type="domain" description="Glycosyl hydrolase family 13 catalytic" evidence="1">
    <location>
        <begin position="131"/>
        <end position="199"/>
    </location>
</feature>
<dbReference type="SUPFAM" id="SSF51445">
    <property type="entry name" value="(Trans)glycosidases"/>
    <property type="match status" value="1"/>
</dbReference>
<dbReference type="RefSeq" id="XP_022741986.1">
    <property type="nucleotide sequence ID" value="XM_022886251.1"/>
</dbReference>
<dbReference type="PANTHER" id="PTHR43651:SF3">
    <property type="entry name" value="1,4-ALPHA-GLUCAN-BRANCHING ENZYME"/>
    <property type="match status" value="1"/>
</dbReference>
<dbReference type="PANTHER" id="PTHR43651">
    <property type="entry name" value="1,4-ALPHA-GLUCAN-BRANCHING ENZYME"/>
    <property type="match status" value="1"/>
</dbReference>
<dbReference type="GO" id="GO:0003844">
    <property type="term" value="F:1,4-alpha-glucan branching enzyme activity"/>
    <property type="evidence" value="ECO:0007669"/>
    <property type="project" value="TreeGrafter"/>
</dbReference>
<dbReference type="Pfam" id="PF00128">
    <property type="entry name" value="Alpha-amylase"/>
    <property type="match status" value="1"/>
</dbReference>
<dbReference type="Gene3D" id="3.20.20.80">
    <property type="entry name" value="Glycosidases"/>
    <property type="match status" value="1"/>
</dbReference>
<dbReference type="GeneID" id="111293527"/>
<dbReference type="Proteomes" id="UP000515121">
    <property type="component" value="Unplaced"/>
</dbReference>
<evidence type="ECO:0000259" key="1">
    <source>
        <dbReference type="Pfam" id="PF00128"/>
    </source>
</evidence>
<dbReference type="InterPro" id="IPR017853">
    <property type="entry name" value="GH"/>
</dbReference>
<keyword evidence="2" id="KW-1185">Reference proteome</keyword>
<name>A0A6P5YPE5_DURZI</name>
<dbReference type="OrthoDB" id="1729371at2759"/>
<dbReference type="GO" id="GO:0005737">
    <property type="term" value="C:cytoplasm"/>
    <property type="evidence" value="ECO:0007669"/>
    <property type="project" value="TreeGrafter"/>
</dbReference>
<organism evidence="2 3">
    <name type="scientific">Durio zibethinus</name>
    <name type="common">Durian</name>
    <dbReference type="NCBI Taxonomy" id="66656"/>
    <lineage>
        <taxon>Eukaryota</taxon>
        <taxon>Viridiplantae</taxon>
        <taxon>Streptophyta</taxon>
        <taxon>Embryophyta</taxon>
        <taxon>Tracheophyta</taxon>
        <taxon>Spermatophyta</taxon>
        <taxon>Magnoliopsida</taxon>
        <taxon>eudicotyledons</taxon>
        <taxon>Gunneridae</taxon>
        <taxon>Pentapetalae</taxon>
        <taxon>rosids</taxon>
        <taxon>malvids</taxon>
        <taxon>Malvales</taxon>
        <taxon>Malvaceae</taxon>
        <taxon>Helicteroideae</taxon>
        <taxon>Durio</taxon>
    </lineage>
</organism>
<dbReference type="AlphaFoldDB" id="A0A6P5YPE5"/>
<evidence type="ECO:0000313" key="2">
    <source>
        <dbReference type="Proteomes" id="UP000515121"/>
    </source>
</evidence>
<dbReference type="KEGG" id="dzi:111293527"/>